<gene>
    <name evidence="2" type="ORF">SAMN05216372_102264</name>
</gene>
<evidence type="ECO:0000256" key="1">
    <source>
        <dbReference type="SAM" id="Phobius"/>
    </source>
</evidence>
<keyword evidence="1" id="KW-1133">Transmembrane helix</keyword>
<keyword evidence="1" id="KW-0812">Transmembrane</keyword>
<name>A0A1I1T2Z1_PSEOC</name>
<keyword evidence="1" id="KW-0472">Membrane</keyword>
<organism evidence="2 3">
    <name type="scientific">Pseudomonas straminea</name>
    <dbReference type="NCBI Taxonomy" id="47882"/>
    <lineage>
        <taxon>Bacteria</taxon>
        <taxon>Pseudomonadati</taxon>
        <taxon>Pseudomonadota</taxon>
        <taxon>Gammaproteobacteria</taxon>
        <taxon>Pseudomonadales</taxon>
        <taxon>Pseudomonadaceae</taxon>
        <taxon>Phytopseudomonas</taxon>
    </lineage>
</organism>
<evidence type="ECO:0008006" key="4">
    <source>
        <dbReference type="Google" id="ProtNLM"/>
    </source>
</evidence>
<dbReference type="RefSeq" id="WP_093501702.1">
    <property type="nucleotide sequence ID" value="NZ_BSSG01000002.1"/>
</dbReference>
<dbReference type="EMBL" id="FOMO01000002">
    <property type="protein sequence ID" value="SFD53002.1"/>
    <property type="molecule type" value="Genomic_DNA"/>
</dbReference>
<keyword evidence="3" id="KW-1185">Reference proteome</keyword>
<dbReference type="Proteomes" id="UP000243950">
    <property type="component" value="Unassembled WGS sequence"/>
</dbReference>
<feature type="transmembrane region" description="Helical" evidence="1">
    <location>
        <begin position="14"/>
        <end position="36"/>
    </location>
</feature>
<evidence type="ECO:0000313" key="2">
    <source>
        <dbReference type="EMBL" id="SFD53002.1"/>
    </source>
</evidence>
<accession>A0A1I1T2Z1</accession>
<evidence type="ECO:0000313" key="3">
    <source>
        <dbReference type="Proteomes" id="UP000243950"/>
    </source>
</evidence>
<protein>
    <recommendedName>
        <fullName evidence="4">Nitrogen fixation protein FixH</fullName>
    </recommendedName>
</protein>
<proteinExistence type="predicted"/>
<dbReference type="AlphaFoldDB" id="A0A1I1T2Z1"/>
<dbReference type="InterPro" id="IPR008620">
    <property type="entry name" value="FixH"/>
</dbReference>
<reference evidence="3" key="1">
    <citation type="submission" date="2016-10" db="EMBL/GenBank/DDBJ databases">
        <authorList>
            <person name="Varghese N."/>
            <person name="Submissions S."/>
        </authorList>
    </citation>
    <scope>NUCLEOTIDE SEQUENCE [LARGE SCALE GENOMIC DNA]</scope>
    <source>
        <strain evidence="3">JCM 2783</strain>
    </source>
</reference>
<dbReference type="Pfam" id="PF05751">
    <property type="entry name" value="FixH"/>
    <property type="match status" value="1"/>
</dbReference>
<sequence length="168" mass="19110">MNEDLQPAPWYKQFWPWFLIALLGYSVIQGLTLLTVATRNPPGLISDDYYDVGKGINQSLERENLALRLKLQATLELDDERGIAELQLHGASAPAQLVLNLVSPTQPERDRRVVLQHQGEGLYRGNLQDSVQGRRFVELIGQEGGQDWRLFEEETLETGKRIQLGDER</sequence>